<dbReference type="STRING" id="29760.F6H354"/>
<dbReference type="EMBL" id="FN595231">
    <property type="protein sequence ID" value="CCB46883.1"/>
    <property type="molecule type" value="Genomic_DNA"/>
</dbReference>
<evidence type="ECO:0000313" key="2">
    <source>
        <dbReference type="Proteomes" id="UP000009183"/>
    </source>
</evidence>
<name>F6H354_VITVI</name>
<dbReference type="PaxDb" id="29760-VIT_04s0008g06960.t01"/>
<dbReference type="Proteomes" id="UP000009183">
    <property type="component" value="Chromosome 4"/>
</dbReference>
<protein>
    <submittedName>
        <fullName evidence="1">Uncharacterized protein</fullName>
    </submittedName>
</protein>
<organism evidence="1 2">
    <name type="scientific">Vitis vinifera</name>
    <name type="common">Grape</name>
    <dbReference type="NCBI Taxonomy" id="29760"/>
    <lineage>
        <taxon>Eukaryota</taxon>
        <taxon>Viridiplantae</taxon>
        <taxon>Streptophyta</taxon>
        <taxon>Embryophyta</taxon>
        <taxon>Tracheophyta</taxon>
        <taxon>Spermatophyta</taxon>
        <taxon>Magnoliopsida</taxon>
        <taxon>eudicotyledons</taxon>
        <taxon>Gunneridae</taxon>
        <taxon>Pentapetalae</taxon>
        <taxon>rosids</taxon>
        <taxon>Vitales</taxon>
        <taxon>Vitaceae</taxon>
        <taxon>Viteae</taxon>
        <taxon>Vitis</taxon>
    </lineage>
</organism>
<sequence length="23" mass="2912">MDNLKYVMLYARPYIFFVVTWKI</sequence>
<proteinExistence type="predicted"/>
<evidence type="ECO:0000313" key="1">
    <source>
        <dbReference type="EMBL" id="CCB46883.1"/>
    </source>
</evidence>
<dbReference type="HOGENOM" id="CLU_3423625_0_0_1"/>
<accession>F6H354</accession>
<dbReference type="AlphaFoldDB" id="F6H354"/>
<keyword evidence="2" id="KW-1185">Reference proteome</keyword>
<gene>
    <name evidence="1" type="ordered locus">VIT_04s0008g06960</name>
</gene>
<reference evidence="2" key="1">
    <citation type="journal article" date="2007" name="Nature">
        <title>The grapevine genome sequence suggests ancestral hexaploidization in major angiosperm phyla.</title>
        <authorList>
            <consortium name="The French-Italian Public Consortium for Grapevine Genome Characterization."/>
            <person name="Jaillon O."/>
            <person name="Aury J.-M."/>
            <person name="Noel B."/>
            <person name="Policriti A."/>
            <person name="Clepet C."/>
            <person name="Casagrande A."/>
            <person name="Choisne N."/>
            <person name="Aubourg S."/>
            <person name="Vitulo N."/>
            <person name="Jubin C."/>
            <person name="Vezzi A."/>
            <person name="Legeai F."/>
            <person name="Hugueney P."/>
            <person name="Dasilva C."/>
            <person name="Horner D."/>
            <person name="Mica E."/>
            <person name="Jublot D."/>
            <person name="Poulain J."/>
            <person name="Bruyere C."/>
            <person name="Billault A."/>
            <person name="Segurens B."/>
            <person name="Gouyvenoux M."/>
            <person name="Ugarte E."/>
            <person name="Cattonaro F."/>
            <person name="Anthouard V."/>
            <person name="Vico V."/>
            <person name="Del Fabbro C."/>
            <person name="Alaux M."/>
            <person name="Di Gaspero G."/>
            <person name="Dumas V."/>
            <person name="Felice N."/>
            <person name="Paillard S."/>
            <person name="Juman I."/>
            <person name="Moroldo M."/>
            <person name="Scalabrin S."/>
            <person name="Canaguier A."/>
            <person name="Le Clainche I."/>
            <person name="Malacrida G."/>
            <person name="Durand E."/>
            <person name="Pesole G."/>
            <person name="Laucou V."/>
            <person name="Chatelet P."/>
            <person name="Merdinoglu D."/>
            <person name="Delledonne M."/>
            <person name="Pezzotti M."/>
            <person name="Lecharny A."/>
            <person name="Scarpelli C."/>
            <person name="Artiguenave F."/>
            <person name="Pe M.E."/>
            <person name="Valle G."/>
            <person name="Morgante M."/>
            <person name="Caboche M."/>
            <person name="Adam-Blondon A.-F."/>
            <person name="Weissenbach J."/>
            <person name="Quetier F."/>
            <person name="Wincker P."/>
        </authorList>
    </citation>
    <scope>NUCLEOTIDE SEQUENCE [LARGE SCALE GENOMIC DNA]</scope>
    <source>
        <strain evidence="2">cv. Pinot noir / PN40024</strain>
    </source>
</reference>
<dbReference type="InParanoid" id="F6H354"/>